<dbReference type="CDD" id="cd03375">
    <property type="entry name" value="TPP_OGFOR"/>
    <property type="match status" value="1"/>
</dbReference>
<dbReference type="InterPro" id="IPR011896">
    <property type="entry name" value="OFOB"/>
</dbReference>
<sequence length="283" mass="31620">MASLKDFKGLTPAWCPGCGNFAILKAFNEAMVELNINPHEIVIVSGIGQAGKFPHYTRCNTFNGLHGRTLPVATGIKLVNPNLKVIAVAGDGDCYGEGGNHLIHAIRRNVDIKLFVHNNQIYGLTKGQASPTSTKGMKTKTQPFGVISEPLNSLLLAIALDCSFVARGYAGKVEHLKSLIKEAILHKGFALLDILQPCVTFNKINTYEWYNQRVYFLDSFYDPTNKVLAFEKAMEWGDKIPLGILYKKEKNSFEEQIPVLKNGPLFERPYYLEKVKNLLEKFK</sequence>
<dbReference type="GO" id="GO:0044281">
    <property type="term" value="P:small molecule metabolic process"/>
    <property type="evidence" value="ECO:0007669"/>
    <property type="project" value="UniProtKB-ARBA"/>
</dbReference>
<keyword evidence="7" id="KW-0408">Iron</keyword>
<evidence type="ECO:0000259" key="11">
    <source>
        <dbReference type="Pfam" id="PF12367"/>
    </source>
</evidence>
<evidence type="ECO:0000256" key="9">
    <source>
        <dbReference type="ARBA" id="ARBA00023052"/>
    </source>
</evidence>
<dbReference type="EMBL" id="AP014945">
    <property type="protein sequence ID" value="BAU23804.1"/>
    <property type="molecule type" value="Genomic_DNA"/>
</dbReference>
<organism evidence="12 13">
    <name type="scientific">Caldimicrobium thiodismutans</name>
    <dbReference type="NCBI Taxonomy" id="1653476"/>
    <lineage>
        <taxon>Bacteria</taxon>
        <taxon>Pseudomonadati</taxon>
        <taxon>Thermodesulfobacteriota</taxon>
        <taxon>Thermodesulfobacteria</taxon>
        <taxon>Thermodesulfobacteriales</taxon>
        <taxon>Thermodesulfobacteriaceae</taxon>
        <taxon>Caldimicrobium</taxon>
    </lineage>
</organism>
<dbReference type="PANTHER" id="PTHR48084:SF4">
    <property type="entry name" value="2-OXOGLUTARATE OXIDOREDUCTASE SUBUNIT KORB"/>
    <property type="match status" value="1"/>
</dbReference>
<keyword evidence="4" id="KW-0479">Metal-binding</keyword>
<dbReference type="PANTHER" id="PTHR48084">
    <property type="entry name" value="2-OXOGLUTARATE OXIDOREDUCTASE SUBUNIT KORB-RELATED"/>
    <property type="match status" value="1"/>
</dbReference>
<dbReference type="AlphaFoldDB" id="A0A0U5AIR1"/>
<keyword evidence="8" id="KW-0411">Iron-sulfur</keyword>
<evidence type="ECO:0000256" key="7">
    <source>
        <dbReference type="ARBA" id="ARBA00023004"/>
    </source>
</evidence>
<dbReference type="PATRIC" id="fig|1653476.3.peg.1493"/>
<dbReference type="RefSeq" id="WP_068515389.1">
    <property type="nucleotide sequence ID" value="NZ_AP014945.1"/>
</dbReference>
<dbReference type="InterPro" id="IPR051457">
    <property type="entry name" value="2-oxoacid:Fd_oxidoreductase"/>
</dbReference>
<keyword evidence="6" id="KW-0560">Oxidoreductase</keyword>
<dbReference type="GO" id="GO:0051536">
    <property type="term" value="F:iron-sulfur cluster binding"/>
    <property type="evidence" value="ECO:0007669"/>
    <property type="project" value="UniProtKB-KW"/>
</dbReference>
<feature type="domain" description="Pyruvate ferredoxin oxidoreductase beta subunit C-terminal" evidence="11">
    <location>
        <begin position="198"/>
        <end position="261"/>
    </location>
</feature>
<dbReference type="OrthoDB" id="9775140at2"/>
<evidence type="ECO:0000313" key="13">
    <source>
        <dbReference type="Proteomes" id="UP000068196"/>
    </source>
</evidence>
<evidence type="ECO:0000313" key="12">
    <source>
        <dbReference type="EMBL" id="BAU23804.1"/>
    </source>
</evidence>
<comment type="cofactor">
    <cofactor evidence="3">
        <name>[4Fe-4S] cluster</name>
        <dbReference type="ChEBI" id="CHEBI:49883"/>
    </cofactor>
</comment>
<evidence type="ECO:0000256" key="8">
    <source>
        <dbReference type="ARBA" id="ARBA00023014"/>
    </source>
</evidence>
<keyword evidence="9" id="KW-0786">Thiamine pyrophosphate</keyword>
<dbReference type="GO" id="GO:0016625">
    <property type="term" value="F:oxidoreductase activity, acting on the aldehyde or oxo group of donors, iron-sulfur protein as acceptor"/>
    <property type="evidence" value="ECO:0007669"/>
    <property type="project" value="UniProtKB-ARBA"/>
</dbReference>
<dbReference type="SUPFAM" id="SSF52518">
    <property type="entry name" value="Thiamin diphosphate-binding fold (THDP-binding)"/>
    <property type="match status" value="1"/>
</dbReference>
<protein>
    <submittedName>
        <fullName evidence="12">2-oxoacid ferredoxin oxidoreductase subunit beta</fullName>
    </submittedName>
</protein>
<evidence type="ECO:0000256" key="2">
    <source>
        <dbReference type="ARBA" id="ARBA00001964"/>
    </source>
</evidence>
<comment type="cofactor">
    <cofactor evidence="1">
        <name>Mg(2+)</name>
        <dbReference type="ChEBI" id="CHEBI:18420"/>
    </cofactor>
</comment>
<comment type="cofactor">
    <cofactor evidence="2">
        <name>thiamine diphosphate</name>
        <dbReference type="ChEBI" id="CHEBI:58937"/>
    </cofactor>
</comment>
<accession>A0A0U5AIR1</accession>
<dbReference type="STRING" id="1653476.THC_1439"/>
<evidence type="ECO:0000256" key="6">
    <source>
        <dbReference type="ARBA" id="ARBA00023002"/>
    </source>
</evidence>
<dbReference type="KEGG" id="cthi:THC_1439"/>
<dbReference type="NCBIfam" id="TIGR02177">
    <property type="entry name" value="PorB_KorB"/>
    <property type="match status" value="1"/>
</dbReference>
<keyword evidence="5" id="KW-0460">Magnesium</keyword>
<dbReference type="Gene3D" id="3.40.50.970">
    <property type="match status" value="1"/>
</dbReference>
<proteinExistence type="predicted"/>
<evidence type="ECO:0000256" key="1">
    <source>
        <dbReference type="ARBA" id="ARBA00001946"/>
    </source>
</evidence>
<dbReference type="Proteomes" id="UP000068196">
    <property type="component" value="Chromosome"/>
</dbReference>
<name>A0A0U5AIR1_9BACT</name>
<feature type="domain" description="Thiamine pyrophosphate enzyme TPP-binding" evidence="10">
    <location>
        <begin position="54"/>
        <end position="194"/>
    </location>
</feature>
<evidence type="ECO:0000259" key="10">
    <source>
        <dbReference type="Pfam" id="PF02775"/>
    </source>
</evidence>
<evidence type="ECO:0000256" key="5">
    <source>
        <dbReference type="ARBA" id="ARBA00022842"/>
    </source>
</evidence>
<evidence type="ECO:0000256" key="3">
    <source>
        <dbReference type="ARBA" id="ARBA00001966"/>
    </source>
</evidence>
<gene>
    <name evidence="12" type="ORF">THC_1439</name>
</gene>
<dbReference type="InterPro" id="IPR032686">
    <property type="entry name" value="PFO_beta_C"/>
</dbReference>
<keyword evidence="13" id="KW-1185">Reference proteome</keyword>
<dbReference type="InterPro" id="IPR011766">
    <property type="entry name" value="TPP_enzyme_TPP-bd"/>
</dbReference>
<reference evidence="13" key="2">
    <citation type="journal article" date="2016" name="Int. J. Syst. Evol. Microbiol.">
        <title>Caldimicrobium thiodismutans sp. nov., a sulfur-disproportionating bacterium isolated from a hot spring.</title>
        <authorList>
            <person name="Kojima H."/>
            <person name="Umezawa K."/>
            <person name="Fukui M."/>
        </authorList>
    </citation>
    <scope>NUCLEOTIDE SEQUENCE [LARGE SCALE GENOMIC DNA]</scope>
    <source>
        <strain evidence="13">TF1</strain>
    </source>
</reference>
<dbReference type="Pfam" id="PF02775">
    <property type="entry name" value="TPP_enzyme_C"/>
    <property type="match status" value="1"/>
</dbReference>
<dbReference type="GO" id="GO:0045333">
    <property type="term" value="P:cellular respiration"/>
    <property type="evidence" value="ECO:0007669"/>
    <property type="project" value="UniProtKB-ARBA"/>
</dbReference>
<dbReference type="InterPro" id="IPR029061">
    <property type="entry name" value="THDP-binding"/>
</dbReference>
<dbReference type="Pfam" id="PF12367">
    <property type="entry name" value="PFO_beta_C"/>
    <property type="match status" value="1"/>
</dbReference>
<dbReference type="GO" id="GO:0030976">
    <property type="term" value="F:thiamine pyrophosphate binding"/>
    <property type="evidence" value="ECO:0007669"/>
    <property type="project" value="InterPro"/>
</dbReference>
<reference evidence="12 13" key="1">
    <citation type="journal article" date="2016" name="Int. J. Syst. Evol. Microbiol.">
        <title>Caldimicrobium thiodismutans sp. nov., a sulfur-disproportionating bacterium isolated from a hot spring, and emended description of the genus Caldimicrobium.</title>
        <authorList>
            <person name="Kojima H."/>
            <person name="Umezawa K."/>
            <person name="Fukui M."/>
        </authorList>
    </citation>
    <scope>NUCLEOTIDE SEQUENCE [LARGE SCALE GENOMIC DNA]</scope>
    <source>
        <strain evidence="12 13">TF1</strain>
    </source>
</reference>
<evidence type="ECO:0000256" key="4">
    <source>
        <dbReference type="ARBA" id="ARBA00022723"/>
    </source>
</evidence>
<dbReference type="GO" id="GO:0046872">
    <property type="term" value="F:metal ion binding"/>
    <property type="evidence" value="ECO:0007669"/>
    <property type="project" value="UniProtKB-KW"/>
</dbReference>